<accession>A0A2M9Y048</accession>
<dbReference type="PANTHER" id="PTHR42658">
    <property type="entry name" value="HYDROLASE TATD"/>
    <property type="match status" value="1"/>
</dbReference>
<dbReference type="GO" id="GO:0016788">
    <property type="term" value="F:hydrolase activity, acting on ester bonds"/>
    <property type="evidence" value="ECO:0007669"/>
    <property type="project" value="InterPro"/>
</dbReference>
<protein>
    <submittedName>
        <fullName evidence="2">Hydrolase TatD</fullName>
    </submittedName>
</protein>
<gene>
    <name evidence="2" type="ORF">EHQ30_00995</name>
</gene>
<dbReference type="SUPFAM" id="SSF51556">
    <property type="entry name" value="Metallo-dependent hydrolases"/>
    <property type="match status" value="1"/>
</dbReference>
<proteinExistence type="predicted"/>
<evidence type="ECO:0000313" key="2">
    <source>
        <dbReference type="EMBL" id="TGK95250.1"/>
    </source>
</evidence>
<reference evidence="2" key="1">
    <citation type="journal article" date="2019" name="PLoS Negl. Trop. Dis.">
        <title>Revisiting the worldwide diversity of Leptospira species in the environment.</title>
        <authorList>
            <person name="Vincent A.T."/>
            <person name="Schiettekatte O."/>
            <person name="Bourhy P."/>
            <person name="Veyrier F.J."/>
            <person name="Picardeau M."/>
        </authorList>
    </citation>
    <scope>NUCLEOTIDE SEQUENCE [LARGE SCALE GENOMIC DNA]</scope>
    <source>
        <strain evidence="2">201800277</strain>
    </source>
</reference>
<sequence length="342" mass="39061">MCQKEIHQTKNPSHFESADLREDSPTHRDILWEDYEHLIKDMRFFDPHIHMVSRTTDDYQMMAKAGIVAIIEPAFWVGQPRTGLASFKDYYSSLVGWERFRSSQFGIKHYCTMGLNSREANNERLAEEVMEILPLFAYKEGVVGIGEIGFDDQTALEEKYYRLQLELAKKTSLPVQIHTPHRDKKRGTERSMSIALEHGLDPSWVVVDHNNEETVKSVLDQGFWAAFTIYPFTKMGNERMVSVVEQYGSERIMINSSADWGISDPLAIPKTAALMKQRGIPLEVIRMVTYQNAIDAFAKSGQIDVADFETEFQPDPNAKFHGNSILRGGQQPVVNKNSLLIQ</sequence>
<keyword evidence="2" id="KW-0378">Hydrolase</keyword>
<dbReference type="InterPro" id="IPR012022">
    <property type="entry name" value="UCP005295"/>
</dbReference>
<dbReference type="OrthoDB" id="9783157at2"/>
<dbReference type="Proteomes" id="UP000297891">
    <property type="component" value="Unassembled WGS sequence"/>
</dbReference>
<keyword evidence="3" id="KW-1185">Reference proteome</keyword>
<dbReference type="EMBL" id="RQFP01000001">
    <property type="protein sequence ID" value="TGK95250.1"/>
    <property type="molecule type" value="Genomic_DNA"/>
</dbReference>
<dbReference type="InterPro" id="IPR032466">
    <property type="entry name" value="Metal_Hydrolase"/>
</dbReference>
<organism evidence="2 3">
    <name type="scientific">Leptospira brenneri</name>
    <dbReference type="NCBI Taxonomy" id="2023182"/>
    <lineage>
        <taxon>Bacteria</taxon>
        <taxon>Pseudomonadati</taxon>
        <taxon>Spirochaetota</taxon>
        <taxon>Spirochaetia</taxon>
        <taxon>Leptospirales</taxon>
        <taxon>Leptospiraceae</taxon>
        <taxon>Leptospira</taxon>
    </lineage>
</organism>
<comment type="caution">
    <text evidence="2">The sequence shown here is derived from an EMBL/GenBank/DDBJ whole genome shotgun (WGS) entry which is preliminary data.</text>
</comment>
<feature type="region of interest" description="Disordered" evidence="1">
    <location>
        <begin position="1"/>
        <end position="22"/>
    </location>
</feature>
<dbReference type="RefSeq" id="WP_100791040.1">
    <property type="nucleotide sequence ID" value="NZ_NPDQ01000005.1"/>
</dbReference>
<dbReference type="InterPro" id="IPR001130">
    <property type="entry name" value="TatD-like"/>
</dbReference>
<name>A0A2M9Y048_9LEPT</name>
<dbReference type="AlphaFoldDB" id="A0A2M9Y048"/>
<dbReference type="Gene3D" id="3.20.20.140">
    <property type="entry name" value="Metal-dependent hydrolases"/>
    <property type="match status" value="1"/>
</dbReference>
<dbReference type="CDD" id="cd01292">
    <property type="entry name" value="metallo-dependent_hydrolases"/>
    <property type="match status" value="1"/>
</dbReference>
<evidence type="ECO:0000256" key="1">
    <source>
        <dbReference type="SAM" id="MobiDB-lite"/>
    </source>
</evidence>
<evidence type="ECO:0000313" key="3">
    <source>
        <dbReference type="Proteomes" id="UP000297891"/>
    </source>
</evidence>
<dbReference type="PANTHER" id="PTHR42658:SF1">
    <property type="entry name" value="HYDROLASE TATD"/>
    <property type="match status" value="1"/>
</dbReference>
<dbReference type="Pfam" id="PF01026">
    <property type="entry name" value="TatD_DNase"/>
    <property type="match status" value="1"/>
</dbReference>